<feature type="non-terminal residue" evidence="1">
    <location>
        <position position="169"/>
    </location>
</feature>
<dbReference type="EMBL" id="AUPC02000265">
    <property type="protein sequence ID" value="POG63512.1"/>
    <property type="molecule type" value="Genomic_DNA"/>
</dbReference>
<reference evidence="1 2" key="1">
    <citation type="journal article" date="2013" name="Proc. Natl. Acad. Sci. U.S.A.">
        <title>Genome of an arbuscular mycorrhizal fungus provides insight into the oldest plant symbiosis.</title>
        <authorList>
            <person name="Tisserant E."/>
            <person name="Malbreil M."/>
            <person name="Kuo A."/>
            <person name="Kohler A."/>
            <person name="Symeonidi A."/>
            <person name="Balestrini R."/>
            <person name="Charron P."/>
            <person name="Duensing N."/>
            <person name="Frei Dit Frey N."/>
            <person name="Gianinazzi-Pearson V."/>
            <person name="Gilbert L.B."/>
            <person name="Handa Y."/>
            <person name="Herr J.R."/>
            <person name="Hijri M."/>
            <person name="Koul R."/>
            <person name="Kawaguchi M."/>
            <person name="Krajinski F."/>
            <person name="Lammers P.J."/>
            <person name="Masclaux F.G."/>
            <person name="Murat C."/>
            <person name="Morin E."/>
            <person name="Ndikumana S."/>
            <person name="Pagni M."/>
            <person name="Petitpierre D."/>
            <person name="Requena N."/>
            <person name="Rosikiewicz P."/>
            <person name="Riley R."/>
            <person name="Saito K."/>
            <person name="San Clemente H."/>
            <person name="Shapiro H."/>
            <person name="van Tuinen D."/>
            <person name="Becard G."/>
            <person name="Bonfante P."/>
            <person name="Paszkowski U."/>
            <person name="Shachar-Hill Y.Y."/>
            <person name="Tuskan G.A."/>
            <person name="Young P.W."/>
            <person name="Sanders I.R."/>
            <person name="Henrissat B."/>
            <person name="Rensing S.A."/>
            <person name="Grigoriev I.V."/>
            <person name="Corradi N."/>
            <person name="Roux C."/>
            <person name="Martin F."/>
        </authorList>
    </citation>
    <scope>NUCLEOTIDE SEQUENCE [LARGE SCALE GENOMIC DNA]</scope>
    <source>
        <strain evidence="1 2">DAOM 197198</strain>
    </source>
</reference>
<keyword evidence="2" id="KW-1185">Reference proteome</keyword>
<proteinExistence type="predicted"/>
<dbReference type="AlphaFoldDB" id="A0A2P4PDR9"/>
<dbReference type="Proteomes" id="UP000018888">
    <property type="component" value="Unassembled WGS sequence"/>
</dbReference>
<name>A0A2P4PDR9_RHIID</name>
<sequence>MSGCLNDYFPIPKDDITLSDNIFTLLKYDEHYYTIAKANGKVVFLNDKDNENQFKVIPEMFINMDTFDENNSIIDKHEHIYYSHDIEPWNDKAEYISGRFLNNDKKFLLIIGQNSIQLWKSKSQNFKDFEDFKSFENSDLVYIFISNIPFESRPKFQIKNDMTTIIIHA</sequence>
<reference evidence="1 2" key="2">
    <citation type="journal article" date="2018" name="New Phytol.">
        <title>High intraspecific genome diversity in the model arbuscular mycorrhizal symbiont Rhizophagus irregularis.</title>
        <authorList>
            <person name="Chen E.C.H."/>
            <person name="Morin E."/>
            <person name="Beaudet D."/>
            <person name="Noel J."/>
            <person name="Yildirir G."/>
            <person name="Ndikumana S."/>
            <person name="Charron P."/>
            <person name="St-Onge C."/>
            <person name="Giorgi J."/>
            <person name="Kruger M."/>
            <person name="Marton T."/>
            <person name="Ropars J."/>
            <person name="Grigoriev I.V."/>
            <person name="Hainaut M."/>
            <person name="Henrissat B."/>
            <person name="Roux C."/>
            <person name="Martin F."/>
            <person name="Corradi N."/>
        </authorList>
    </citation>
    <scope>NUCLEOTIDE SEQUENCE [LARGE SCALE GENOMIC DNA]</scope>
    <source>
        <strain evidence="1 2">DAOM 197198</strain>
    </source>
</reference>
<evidence type="ECO:0000313" key="2">
    <source>
        <dbReference type="Proteomes" id="UP000018888"/>
    </source>
</evidence>
<gene>
    <name evidence="1" type="ORF">GLOIN_2v1685955</name>
</gene>
<organism evidence="1 2">
    <name type="scientific">Rhizophagus irregularis (strain DAOM 181602 / DAOM 197198 / MUCL 43194)</name>
    <name type="common">Arbuscular mycorrhizal fungus</name>
    <name type="synonym">Glomus intraradices</name>
    <dbReference type="NCBI Taxonomy" id="747089"/>
    <lineage>
        <taxon>Eukaryota</taxon>
        <taxon>Fungi</taxon>
        <taxon>Fungi incertae sedis</taxon>
        <taxon>Mucoromycota</taxon>
        <taxon>Glomeromycotina</taxon>
        <taxon>Glomeromycetes</taxon>
        <taxon>Glomerales</taxon>
        <taxon>Glomeraceae</taxon>
        <taxon>Rhizophagus</taxon>
    </lineage>
</organism>
<protein>
    <submittedName>
        <fullName evidence="1">Uncharacterized protein</fullName>
    </submittedName>
</protein>
<accession>A0A2P4PDR9</accession>
<evidence type="ECO:0000313" key="1">
    <source>
        <dbReference type="EMBL" id="POG63512.1"/>
    </source>
</evidence>
<comment type="caution">
    <text evidence="1">The sequence shown here is derived from an EMBL/GenBank/DDBJ whole genome shotgun (WGS) entry which is preliminary data.</text>
</comment>